<proteinExistence type="predicted"/>
<sequence>MKIVDPAWPMWADRTTADNDGPVWVAADESGSSGENLIDPQGTFAHAAVRIDDEAATPILAELRQEAGVTQAPEAKFAQFRHRRGRQALAAAFAAGGPLADRVVITVAHKRFLITTKMIDLLIEEEAHEQGIDLYANGAARELAVTLFADGPRALGPMWDPLMTAFVSLARATQRGGTQKETVESFFALLEEARWRSHRRNVEHVLLALLGTRVHADALVESVAHRRSAIFPGLDPLITMLPMTMNHMYTRYGPVRFLHDEQKIFTPAFAQELFQTMWRLPEILSHAPRTRVAEFWTGDSRRHPSIQLADLAASAGRVVTEAHLGEPTDVADALRPAVLPLIKDYVLATEPT</sequence>
<dbReference type="RefSeq" id="WP_285969461.1">
    <property type="nucleotide sequence ID" value="NZ_CP127294.1"/>
</dbReference>
<evidence type="ECO:0000313" key="1">
    <source>
        <dbReference type="EMBL" id="WIX78756.1"/>
    </source>
</evidence>
<keyword evidence="2" id="KW-1185">Reference proteome</keyword>
<gene>
    <name evidence="1" type="ORF">QRX50_46765</name>
</gene>
<dbReference type="AlphaFoldDB" id="A0A9Y2IGU8"/>
<name>A0A9Y2IGU8_9PSEU</name>
<reference evidence="1 2" key="1">
    <citation type="submission" date="2023-06" db="EMBL/GenBank/DDBJ databases">
        <authorList>
            <person name="Oyuntsetseg B."/>
            <person name="Kim S.B."/>
        </authorList>
    </citation>
    <scope>NUCLEOTIDE SEQUENCE [LARGE SCALE GENOMIC DNA]</scope>
    <source>
        <strain evidence="1 2">2-15</strain>
    </source>
</reference>
<organism evidence="1 2">
    <name type="scientific">Amycolatopsis carbonis</name>
    <dbReference type="NCBI Taxonomy" id="715471"/>
    <lineage>
        <taxon>Bacteria</taxon>
        <taxon>Bacillati</taxon>
        <taxon>Actinomycetota</taxon>
        <taxon>Actinomycetes</taxon>
        <taxon>Pseudonocardiales</taxon>
        <taxon>Pseudonocardiaceae</taxon>
        <taxon>Amycolatopsis</taxon>
    </lineage>
</organism>
<dbReference type="EMBL" id="CP127294">
    <property type="protein sequence ID" value="WIX78756.1"/>
    <property type="molecule type" value="Genomic_DNA"/>
</dbReference>
<dbReference type="KEGG" id="acab:QRX50_46765"/>
<protein>
    <recommendedName>
        <fullName evidence="3">DUF3800 domain-containing protein</fullName>
    </recommendedName>
</protein>
<evidence type="ECO:0000313" key="2">
    <source>
        <dbReference type="Proteomes" id="UP001236014"/>
    </source>
</evidence>
<evidence type="ECO:0008006" key="3">
    <source>
        <dbReference type="Google" id="ProtNLM"/>
    </source>
</evidence>
<accession>A0A9Y2IGU8</accession>
<dbReference type="Proteomes" id="UP001236014">
    <property type="component" value="Chromosome"/>
</dbReference>